<comment type="caution">
    <text evidence="1">The sequence shown here is derived from an EMBL/GenBank/DDBJ whole genome shotgun (WGS) entry which is preliminary data.</text>
</comment>
<dbReference type="Pfam" id="PF18906">
    <property type="entry name" value="Phage_tube_2"/>
    <property type="match status" value="1"/>
</dbReference>
<name>A0A7W5CI92_9MICO</name>
<reference evidence="1 2" key="1">
    <citation type="submission" date="2020-08" db="EMBL/GenBank/DDBJ databases">
        <title>Genomic Encyclopedia of Type Strains, Phase III (KMG-III): the genomes of soil and plant-associated and newly described type strains.</title>
        <authorList>
            <person name="Whitman W."/>
        </authorList>
    </citation>
    <scope>NUCLEOTIDE SEQUENCE [LARGE SCALE GENOMIC DNA]</scope>
    <source>
        <strain evidence="1 2">CECT 8356</strain>
    </source>
</reference>
<dbReference type="InterPro" id="IPR044000">
    <property type="entry name" value="Phage_tube_2"/>
</dbReference>
<dbReference type="Proteomes" id="UP000543579">
    <property type="component" value="Unassembled WGS sequence"/>
</dbReference>
<protein>
    <submittedName>
        <fullName evidence="1">Uncharacterized protein</fullName>
    </submittedName>
</protein>
<dbReference type="AlphaFoldDB" id="A0A7W5CI92"/>
<proteinExistence type="predicted"/>
<evidence type="ECO:0000313" key="2">
    <source>
        <dbReference type="Proteomes" id="UP000543579"/>
    </source>
</evidence>
<dbReference type="RefSeq" id="WP_183419651.1">
    <property type="nucleotide sequence ID" value="NZ_JACHXY010000002.1"/>
</dbReference>
<organism evidence="1 2">
    <name type="scientific">Microbacterium proteolyticum</name>
    <dbReference type="NCBI Taxonomy" id="1572644"/>
    <lineage>
        <taxon>Bacteria</taxon>
        <taxon>Bacillati</taxon>
        <taxon>Actinomycetota</taxon>
        <taxon>Actinomycetes</taxon>
        <taxon>Micrococcales</taxon>
        <taxon>Microbacteriaceae</taxon>
        <taxon>Microbacterium</taxon>
    </lineage>
</organism>
<sequence length="343" mass="36199">MTTQLDFTVGIGRETTYGVPVAPTRFAESDAKMKYDVKTIQSKGLRPGKNVNRLNRNAIGRFEGSGDVAFDVPTRGFGMWLNAVLGAVTNTVVPSTTPALYQQVHTISTTDPVQTFTLQEVLPTLGGVNSYPHTFTGCAFDSIELSAKEGGFVEAKLSVTARELQTAFNAAAASYPADDALFTFVHGAVTTGGALTPPTATAPASMTGSPAANIVDISLSIKRSLDSDGWNLGGKGLRSRAPLLGLPEISGKITAEYTDNALRDAYLAQTPISLLLTFEHNVAVSGANKPMLQIAIPAFRLKGEVPASDGGNPIKLSADFEVFDDGVSAQPITIVYRTLDTLV</sequence>
<accession>A0A7W5CI92</accession>
<dbReference type="EMBL" id="JACHXY010000002">
    <property type="protein sequence ID" value="MBB3158193.1"/>
    <property type="molecule type" value="Genomic_DNA"/>
</dbReference>
<evidence type="ECO:0000313" key="1">
    <source>
        <dbReference type="EMBL" id="MBB3158193.1"/>
    </source>
</evidence>
<gene>
    <name evidence="1" type="ORF">FHS07_001889</name>
</gene>